<dbReference type="AlphaFoldDB" id="Q9BIJ0"/>
<feature type="region of interest" description="Disordered" evidence="2">
    <location>
        <begin position="108"/>
        <end position="152"/>
    </location>
</feature>
<keyword evidence="1" id="KW-0694">RNA-binding</keyword>
<evidence type="ECO:0000259" key="3">
    <source>
        <dbReference type="SMART" id="SM00322"/>
    </source>
</evidence>
<evidence type="ECO:0000256" key="2">
    <source>
        <dbReference type="SAM" id="MobiDB-lite"/>
    </source>
</evidence>
<evidence type="ECO:0000256" key="1">
    <source>
        <dbReference type="PROSITE-ProRule" id="PRU00117"/>
    </source>
</evidence>
<feature type="non-terminal residue" evidence="4">
    <location>
        <position position="1"/>
    </location>
</feature>
<dbReference type="Pfam" id="PF00013">
    <property type="entry name" value="KH_1"/>
    <property type="match status" value="1"/>
</dbReference>
<reference evidence="4" key="1">
    <citation type="journal article" date="2001" name="Dev. Genes Evol.">
        <title>Spatio-temporal expression of a gene encoding a putative RNA-binding protein during the early larval development of the mollusc Patella vulgata.</title>
        <authorList>
            <person name="Klerkx A.H."/>
            <person name="de Boer E."/>
            <person name="van Loon A.E."/>
        </authorList>
    </citation>
    <scope>NUCLEOTIDE SEQUENCE</scope>
</reference>
<feature type="compositionally biased region" description="Basic and acidic residues" evidence="2">
    <location>
        <begin position="63"/>
        <end position="76"/>
    </location>
</feature>
<proteinExistence type="evidence at transcript level"/>
<dbReference type="InterPro" id="IPR004088">
    <property type="entry name" value="KH_dom_type_1"/>
</dbReference>
<name>Q9BIJ0_PATVU</name>
<feature type="domain" description="K Homology" evidence="3">
    <location>
        <begin position="28"/>
        <end position="99"/>
    </location>
</feature>
<dbReference type="InterPro" id="IPR036612">
    <property type="entry name" value="KH_dom_type_1_sf"/>
</dbReference>
<feature type="region of interest" description="Disordered" evidence="2">
    <location>
        <begin position="63"/>
        <end position="94"/>
    </location>
</feature>
<protein>
    <submittedName>
        <fullName evidence="4">Putative RNA-binding protein</fullName>
    </submittedName>
</protein>
<dbReference type="SUPFAM" id="SSF54791">
    <property type="entry name" value="Eukaryotic type KH-domain (KH-domain type I)"/>
    <property type="match status" value="1"/>
</dbReference>
<dbReference type="InterPro" id="IPR004087">
    <property type="entry name" value="KH_dom"/>
</dbReference>
<dbReference type="GO" id="GO:0003723">
    <property type="term" value="F:RNA binding"/>
    <property type="evidence" value="ECO:0007669"/>
    <property type="project" value="UniProtKB-UniRule"/>
</dbReference>
<accession>Q9BIJ0</accession>
<evidence type="ECO:0000313" key="4">
    <source>
        <dbReference type="EMBL" id="AAK32728.1"/>
    </source>
</evidence>
<dbReference type="PROSITE" id="PS50084">
    <property type="entry name" value="KH_TYPE_1"/>
    <property type="match status" value="1"/>
</dbReference>
<sequence>GTRTEQVEVMDNYGSRGGGGRGFGGGDSGDKLTFYIDQQFVGRVIGKGGSKIRDLQDESGCHIKIESRESDREGQARVDLSGNENAQHTAKKLIESLCSEDRGYGGGGGGGGRGYGGGGGGYGGRDGGGYGGGGYGGGGGGYGGGGRDGGRW</sequence>
<dbReference type="Gene3D" id="3.30.1370.10">
    <property type="entry name" value="K Homology domain, type 1"/>
    <property type="match status" value="1"/>
</dbReference>
<organism evidence="4">
    <name type="scientific">Patella vulgata</name>
    <name type="common">Common limpet</name>
    <dbReference type="NCBI Taxonomy" id="6465"/>
    <lineage>
        <taxon>Eukaryota</taxon>
        <taxon>Metazoa</taxon>
        <taxon>Spiralia</taxon>
        <taxon>Lophotrochozoa</taxon>
        <taxon>Mollusca</taxon>
        <taxon>Gastropoda</taxon>
        <taxon>Patellogastropoda</taxon>
        <taxon>Patelloidea</taxon>
        <taxon>Patellidae</taxon>
        <taxon>Patella</taxon>
    </lineage>
</organism>
<dbReference type="EMBL" id="AF361436">
    <property type="protein sequence ID" value="AAK32728.1"/>
    <property type="molecule type" value="mRNA"/>
</dbReference>
<dbReference type="SMART" id="SM00322">
    <property type="entry name" value="KH"/>
    <property type="match status" value="1"/>
</dbReference>